<dbReference type="PRINTS" id="PR00081">
    <property type="entry name" value="GDHRDH"/>
</dbReference>
<gene>
    <name evidence="2" type="ORF">MPL3365_170119</name>
</gene>
<dbReference type="InterPro" id="IPR002347">
    <property type="entry name" value="SDR_fam"/>
</dbReference>
<organism evidence="2 3">
    <name type="scientific">Mesorhizobium plurifarium</name>
    <dbReference type="NCBI Taxonomy" id="69974"/>
    <lineage>
        <taxon>Bacteria</taxon>
        <taxon>Pseudomonadati</taxon>
        <taxon>Pseudomonadota</taxon>
        <taxon>Alphaproteobacteria</taxon>
        <taxon>Hyphomicrobiales</taxon>
        <taxon>Phyllobacteriaceae</taxon>
        <taxon>Mesorhizobium</taxon>
    </lineage>
</organism>
<name>A0A090FZ61_MESPL</name>
<dbReference type="PANTHER" id="PTHR42879">
    <property type="entry name" value="3-OXOACYL-(ACYL-CARRIER-PROTEIN) REDUCTASE"/>
    <property type="match status" value="1"/>
</dbReference>
<dbReference type="Gene3D" id="3.40.50.720">
    <property type="entry name" value="NAD(P)-binding Rossmann-like Domain"/>
    <property type="match status" value="1"/>
</dbReference>
<dbReference type="AlphaFoldDB" id="A0A090FZ61"/>
<dbReference type="InterPro" id="IPR036291">
    <property type="entry name" value="NAD(P)-bd_dom_sf"/>
</dbReference>
<reference evidence="2 3" key="1">
    <citation type="submission" date="2014-08" db="EMBL/GenBank/DDBJ databases">
        <authorList>
            <person name="Moulin Lionel"/>
        </authorList>
    </citation>
    <scope>NUCLEOTIDE SEQUENCE [LARGE SCALE GENOMIC DNA]</scope>
</reference>
<accession>A0A090FZ61</accession>
<evidence type="ECO:0000256" key="1">
    <source>
        <dbReference type="ARBA" id="ARBA00006484"/>
    </source>
</evidence>
<evidence type="ECO:0000313" key="3">
    <source>
        <dbReference type="Proteomes" id="UP000046122"/>
    </source>
</evidence>
<dbReference type="PANTHER" id="PTHR42879:SF6">
    <property type="entry name" value="NADPH-DEPENDENT REDUCTASE BACG"/>
    <property type="match status" value="1"/>
</dbReference>
<dbReference type="Pfam" id="PF13561">
    <property type="entry name" value="adh_short_C2"/>
    <property type="match status" value="1"/>
</dbReference>
<comment type="similarity">
    <text evidence="1">Belongs to the short-chain dehydrogenases/reductases (SDR) family.</text>
</comment>
<dbReference type="SUPFAM" id="SSF51735">
    <property type="entry name" value="NAD(P)-binding Rossmann-fold domains"/>
    <property type="match status" value="1"/>
</dbReference>
<sequence>MNLGLNGKVAMVAAASSGLGLATAEELANEGCRLSICGRDQGRLERAVDRLRIKGAEVLARATDVTDCADAATWVAQTAEYFGCIDILVTNCGGVSAGPPSAMTPKDFDDAFDRVLLPSINLVSAALPYLRGSPAGRILMLASETIVRTPVHFALSGVARAGLVPYCHTLVQELSGESITVNVLAPGAHSTAIHEANRLGDHSEAIRALEDRTPARRLGDPSEFAAVAAFLASARAAYVSGTLIVIDGGLSATV</sequence>
<evidence type="ECO:0000313" key="2">
    <source>
        <dbReference type="EMBL" id="CDX52833.1"/>
    </source>
</evidence>
<dbReference type="InterPro" id="IPR050259">
    <property type="entry name" value="SDR"/>
</dbReference>
<dbReference type="EMBL" id="CCNE01000009">
    <property type="protein sequence ID" value="CDX52833.1"/>
    <property type="molecule type" value="Genomic_DNA"/>
</dbReference>
<proteinExistence type="inferred from homology"/>
<dbReference type="Proteomes" id="UP000046122">
    <property type="component" value="Unassembled WGS sequence"/>
</dbReference>
<protein>
    <submittedName>
        <fullName evidence="2">Short-chain dehydrogenase/reductase SDR</fullName>
    </submittedName>
</protein>